<dbReference type="GO" id="GO:0005634">
    <property type="term" value="C:nucleus"/>
    <property type="evidence" value="ECO:0007669"/>
    <property type="project" value="UniProtKB-SubCell"/>
</dbReference>
<evidence type="ECO:0000256" key="4">
    <source>
        <dbReference type="ARBA" id="ARBA00022454"/>
    </source>
</evidence>
<dbReference type="GO" id="GO:0003677">
    <property type="term" value="F:DNA binding"/>
    <property type="evidence" value="ECO:0007669"/>
    <property type="project" value="UniProtKB-KW"/>
</dbReference>
<accession>A0A6A5W3U9</accession>
<protein>
    <recommendedName>
        <fullName evidence="8">Histone H4</fullName>
    </recommendedName>
</protein>
<dbReference type="EMBL" id="ML977651">
    <property type="protein sequence ID" value="KAF1994781.1"/>
    <property type="molecule type" value="Genomic_DNA"/>
</dbReference>
<evidence type="ECO:0000256" key="3">
    <source>
        <dbReference type="ARBA" id="ARBA00006564"/>
    </source>
</evidence>
<evidence type="ECO:0000313" key="10">
    <source>
        <dbReference type="EMBL" id="KAF1994781.1"/>
    </source>
</evidence>
<dbReference type="OrthoDB" id="3919494at2759"/>
<evidence type="ECO:0000313" key="11">
    <source>
        <dbReference type="Proteomes" id="UP000799779"/>
    </source>
</evidence>
<feature type="compositionally biased region" description="Gly residues" evidence="9">
    <location>
        <begin position="40"/>
        <end position="49"/>
    </location>
</feature>
<evidence type="ECO:0000256" key="8">
    <source>
        <dbReference type="RuleBase" id="RU000528"/>
    </source>
</evidence>
<keyword evidence="5 8" id="KW-0238">DNA-binding</keyword>
<organism evidence="10 11">
    <name type="scientific">Amniculicola lignicola CBS 123094</name>
    <dbReference type="NCBI Taxonomy" id="1392246"/>
    <lineage>
        <taxon>Eukaryota</taxon>
        <taxon>Fungi</taxon>
        <taxon>Dikarya</taxon>
        <taxon>Ascomycota</taxon>
        <taxon>Pezizomycotina</taxon>
        <taxon>Dothideomycetes</taxon>
        <taxon>Pleosporomycetidae</taxon>
        <taxon>Pleosporales</taxon>
        <taxon>Amniculicolaceae</taxon>
        <taxon>Amniculicola</taxon>
    </lineage>
</organism>
<keyword evidence="4 8" id="KW-0158">Chromosome</keyword>
<gene>
    <name evidence="10" type="ORF">P154DRAFT_364367</name>
</gene>
<evidence type="ECO:0000256" key="6">
    <source>
        <dbReference type="ARBA" id="ARBA00023242"/>
    </source>
</evidence>
<evidence type="ECO:0000256" key="1">
    <source>
        <dbReference type="ARBA" id="ARBA00004123"/>
    </source>
</evidence>
<dbReference type="GO" id="GO:0046982">
    <property type="term" value="F:protein heterodimerization activity"/>
    <property type="evidence" value="ECO:0007669"/>
    <property type="project" value="InterPro"/>
</dbReference>
<evidence type="ECO:0000256" key="7">
    <source>
        <dbReference type="ARBA" id="ARBA00023269"/>
    </source>
</evidence>
<keyword evidence="7 8" id="KW-0544">Nucleosome core</keyword>
<dbReference type="Gene3D" id="1.10.20.10">
    <property type="entry name" value="Histone, subunit A"/>
    <property type="match status" value="1"/>
</dbReference>
<comment type="subcellular location">
    <subcellularLocation>
        <location evidence="2">Chromosome</location>
    </subcellularLocation>
    <subcellularLocation>
        <location evidence="1">Nucleus</location>
    </subcellularLocation>
</comment>
<proteinExistence type="inferred from homology"/>
<dbReference type="SMART" id="SM00417">
    <property type="entry name" value="H4"/>
    <property type="match status" value="1"/>
</dbReference>
<comment type="subunit">
    <text evidence="8">The nucleosome is a histone octamer containing two molecules each of H2A, H2B, H3 and H4 assembled in one H3-H4 heterotetramer and two H2A-H2B heterodimers. The octamer wraps approximately 147 bp of DNA.</text>
</comment>
<dbReference type="PANTHER" id="PTHR10484">
    <property type="entry name" value="HISTONE H4"/>
    <property type="match status" value="1"/>
</dbReference>
<dbReference type="InterPro" id="IPR009072">
    <property type="entry name" value="Histone-fold"/>
</dbReference>
<comment type="similarity">
    <text evidence="3 8">Belongs to the histone H4 family.</text>
</comment>
<evidence type="ECO:0000256" key="9">
    <source>
        <dbReference type="SAM" id="MobiDB-lite"/>
    </source>
</evidence>
<dbReference type="PRINTS" id="PR00623">
    <property type="entry name" value="HISTONEH4"/>
</dbReference>
<name>A0A6A5W3U9_9PLEO</name>
<keyword evidence="11" id="KW-1185">Reference proteome</keyword>
<evidence type="ECO:0000256" key="5">
    <source>
        <dbReference type="ARBA" id="ARBA00023125"/>
    </source>
</evidence>
<dbReference type="GO" id="GO:0000786">
    <property type="term" value="C:nucleosome"/>
    <property type="evidence" value="ECO:0007669"/>
    <property type="project" value="UniProtKB-KW"/>
</dbReference>
<dbReference type="SUPFAM" id="SSF47113">
    <property type="entry name" value="Histone-fold"/>
    <property type="match status" value="1"/>
</dbReference>
<feature type="region of interest" description="Disordered" evidence="9">
    <location>
        <begin position="1"/>
        <end position="51"/>
    </location>
</feature>
<sequence length="146" mass="16111">MNEHSRQFTGIPRFGGTARPTASSSTVGQSPASRATQLGIGLGSKGLGRGKSFKRHKKVLRDTIQSVTKGDIRRLARRGGVKRMSANIYDDIRAVLKQRLEVILRNIVAVVEYQGRKTVGVTDVIFTLNRLGRPIYGFDPSFQGQR</sequence>
<dbReference type="CDD" id="cd22912">
    <property type="entry name" value="HFD_H4"/>
    <property type="match status" value="1"/>
</dbReference>
<comment type="function">
    <text evidence="8">Core component of nucleosome. Nucleosomes wrap and compact DNA into chromatin, limiting DNA accessibility to the cellular machineries which require DNA as a template. Histones thereby play a central role in transcription regulation, DNA repair, DNA replication and chromosomal stability. DNA accessibility is regulated via a complex set of post-translational modifications of histones, also called histone code, and nucleosome remodeling.</text>
</comment>
<dbReference type="Proteomes" id="UP000799779">
    <property type="component" value="Unassembled WGS sequence"/>
</dbReference>
<reference evidence="10" key="1">
    <citation type="journal article" date="2020" name="Stud. Mycol.">
        <title>101 Dothideomycetes genomes: a test case for predicting lifestyles and emergence of pathogens.</title>
        <authorList>
            <person name="Haridas S."/>
            <person name="Albert R."/>
            <person name="Binder M."/>
            <person name="Bloem J."/>
            <person name="Labutti K."/>
            <person name="Salamov A."/>
            <person name="Andreopoulos B."/>
            <person name="Baker S."/>
            <person name="Barry K."/>
            <person name="Bills G."/>
            <person name="Bluhm B."/>
            <person name="Cannon C."/>
            <person name="Castanera R."/>
            <person name="Culley D."/>
            <person name="Daum C."/>
            <person name="Ezra D."/>
            <person name="Gonzalez J."/>
            <person name="Henrissat B."/>
            <person name="Kuo A."/>
            <person name="Liang C."/>
            <person name="Lipzen A."/>
            <person name="Lutzoni F."/>
            <person name="Magnuson J."/>
            <person name="Mondo S."/>
            <person name="Nolan M."/>
            <person name="Ohm R."/>
            <person name="Pangilinan J."/>
            <person name="Park H.-J."/>
            <person name="Ramirez L."/>
            <person name="Alfaro M."/>
            <person name="Sun H."/>
            <person name="Tritt A."/>
            <person name="Yoshinaga Y."/>
            <person name="Zwiers L.-H."/>
            <person name="Turgeon B."/>
            <person name="Goodwin S."/>
            <person name="Spatafora J."/>
            <person name="Crous P."/>
            <person name="Grigoriev I."/>
        </authorList>
    </citation>
    <scope>NUCLEOTIDE SEQUENCE</scope>
    <source>
        <strain evidence="10">CBS 123094</strain>
    </source>
</reference>
<keyword evidence="6 8" id="KW-0539">Nucleus</keyword>
<dbReference type="AlphaFoldDB" id="A0A6A5W3U9"/>
<feature type="compositionally biased region" description="Polar residues" evidence="9">
    <location>
        <begin position="20"/>
        <end position="36"/>
    </location>
</feature>
<dbReference type="GO" id="GO:0030527">
    <property type="term" value="F:structural constituent of chromatin"/>
    <property type="evidence" value="ECO:0007669"/>
    <property type="project" value="InterPro"/>
</dbReference>
<dbReference type="InterPro" id="IPR001951">
    <property type="entry name" value="Histone_H4"/>
</dbReference>
<evidence type="ECO:0000256" key="2">
    <source>
        <dbReference type="ARBA" id="ARBA00004286"/>
    </source>
</evidence>